<protein>
    <recommendedName>
        <fullName evidence="10">Anamorsin homolog</fullName>
    </recommendedName>
    <alternativeName>
        <fullName evidence="10">Fe-S cluster assembly protein DRE2 homolog</fullName>
    </alternativeName>
</protein>
<keyword evidence="9 10" id="KW-0496">Mitochondrion</keyword>
<dbReference type="InterPro" id="IPR029063">
    <property type="entry name" value="SAM-dependent_MTases_sf"/>
</dbReference>
<keyword evidence="7 10" id="KW-0408">Iron</keyword>
<feature type="binding site" evidence="10">
    <location>
        <position position="237"/>
    </location>
    <ligand>
        <name>[2Fe-2S] cluster</name>
        <dbReference type="ChEBI" id="CHEBI:190135"/>
    </ligand>
</feature>
<evidence type="ECO:0000259" key="13">
    <source>
        <dbReference type="Pfam" id="PF08241"/>
    </source>
</evidence>
<feature type="binding site" evidence="10">
    <location>
        <position position="281"/>
    </location>
    <ligand>
        <name>[4Fe-4S] cluster</name>
        <dbReference type="ChEBI" id="CHEBI:49883"/>
    </ligand>
</feature>
<reference evidence="15" key="1">
    <citation type="journal article" date="2019" name="Gigascience">
        <title>De novo genome assembly of the endangered Acer yangbiense, a plant species with extremely small populations endemic to Yunnan Province, China.</title>
        <authorList>
            <person name="Yang J."/>
            <person name="Wariss H.M."/>
            <person name="Tao L."/>
            <person name="Zhang R."/>
            <person name="Yun Q."/>
            <person name="Hollingsworth P."/>
            <person name="Dao Z."/>
            <person name="Luo G."/>
            <person name="Guo H."/>
            <person name="Ma Y."/>
            <person name="Sun W."/>
        </authorList>
    </citation>
    <scope>NUCLEOTIDE SEQUENCE [LARGE SCALE GENOMIC DNA]</scope>
    <source>
        <strain evidence="15">cv. br00</strain>
    </source>
</reference>
<dbReference type="HAMAP" id="MF_03115">
    <property type="entry name" value="Anamorsin"/>
    <property type="match status" value="1"/>
</dbReference>
<keyword evidence="11" id="KW-1133">Transmembrane helix</keyword>
<comment type="domain">
    <text evidence="10">The N-terminal domain has structural similarity with S-adenosyl-L-methionine-dependent methyltransferases, but does not bind S-adenosyl-L-methionine. It is required for correct assembly of the 2 Fe-S clusters.</text>
</comment>
<dbReference type="SUPFAM" id="SSF53335">
    <property type="entry name" value="S-adenosyl-L-methionine-dependent methyltransferases"/>
    <property type="match status" value="1"/>
</dbReference>
<comment type="cofactor">
    <cofactor evidence="10">
        <name>[2Fe-2S] cluster</name>
        <dbReference type="ChEBI" id="CHEBI:190135"/>
    </cofactor>
</comment>
<evidence type="ECO:0000313" key="15">
    <source>
        <dbReference type="Proteomes" id="UP000326939"/>
    </source>
</evidence>
<dbReference type="GO" id="GO:0008757">
    <property type="term" value="F:S-adenosylmethionine-dependent methyltransferase activity"/>
    <property type="evidence" value="ECO:0007669"/>
    <property type="project" value="InterPro"/>
</dbReference>
<comment type="domain">
    <text evidence="10">The C-terminal domain binds 2 Fe-S clusters but is otherwise mostly in an intrinsically disordered conformation.</text>
</comment>
<keyword evidence="15" id="KW-1185">Reference proteome</keyword>
<keyword evidence="3 10" id="KW-0004">4Fe-4S</keyword>
<keyword evidence="4 10" id="KW-0963">Cytoplasm</keyword>
<feature type="binding site" evidence="10">
    <location>
        <position position="295"/>
    </location>
    <ligand>
        <name>[4Fe-4S] cluster</name>
        <dbReference type="ChEBI" id="CHEBI:49883"/>
    </ligand>
</feature>
<feature type="region of interest" description="Fe-S binding site B" evidence="10">
    <location>
        <begin position="281"/>
        <end position="295"/>
    </location>
</feature>
<feature type="binding site" evidence="10">
    <location>
        <position position="256"/>
    </location>
    <ligand>
        <name>[2Fe-2S] cluster</name>
        <dbReference type="ChEBI" id="CHEBI:190135"/>
    </ligand>
</feature>
<dbReference type="GO" id="GO:0046872">
    <property type="term" value="F:metal ion binding"/>
    <property type="evidence" value="ECO:0007669"/>
    <property type="project" value="UniProtKB-KW"/>
</dbReference>
<accession>A0A5N5MSR6</accession>
<comment type="domain">
    <text evidence="10">The twin Cx2C motifs are involved in the recognition by the mitochondrial MIA40-ERV1 disulfide relay system. The formation of 2 disulfide bonds in the Cx2C motifs through dithiol/disulfide exchange reactions effectively traps the protein in the mitochondrial intermembrane space.</text>
</comment>
<dbReference type="InterPro" id="IPR007785">
    <property type="entry name" value="Anamorsin"/>
</dbReference>
<feature type="short sequence motif" description="Cx2C motif 1" evidence="10">
    <location>
        <begin position="281"/>
        <end position="284"/>
    </location>
</feature>
<comment type="cofactor">
    <cofactor evidence="1 10">
        <name>[4Fe-4S] cluster</name>
        <dbReference type="ChEBI" id="CHEBI:49883"/>
    </cofactor>
</comment>
<keyword evidence="11" id="KW-0472">Membrane</keyword>
<sequence>MDTKRMLQSSVLALTDDTLISISTVANAAREVANDGAEQFDPQVITQASSLSTFVKLFVVASFLVSLISFPIVLALQALQGASFEMNCKLPLDPSSVDIVISIFRSIEFPGELLVNEIFRVLKPGGTILIYSSQQSVIGEIDTVNSGLQRKLLLGGFLEAEALQPKSVGLFSVICSFGVKAKKPSWNIGSSFALKKSIKSPVKVQNDDYSDLIDEDSLLTEEDLKKPQLPPVTKFACEVGDCEVGSAKKACKNCTCGRAEEEEKVKLGLTMDQLKNPQSACGSCGLGDAFRCGTCPYKGLPPFKLGEKVSLSENFLVADI</sequence>
<dbReference type="GO" id="GO:0005758">
    <property type="term" value="C:mitochondrial intermembrane space"/>
    <property type="evidence" value="ECO:0007669"/>
    <property type="project" value="UniProtKB-SubCell"/>
</dbReference>
<organism evidence="14 15">
    <name type="scientific">Salix brachista</name>
    <dbReference type="NCBI Taxonomy" id="2182728"/>
    <lineage>
        <taxon>Eukaryota</taxon>
        <taxon>Viridiplantae</taxon>
        <taxon>Streptophyta</taxon>
        <taxon>Embryophyta</taxon>
        <taxon>Tracheophyta</taxon>
        <taxon>Spermatophyta</taxon>
        <taxon>Magnoliopsida</taxon>
        <taxon>eudicotyledons</taxon>
        <taxon>Gunneridae</taxon>
        <taxon>Pentapetalae</taxon>
        <taxon>rosids</taxon>
        <taxon>fabids</taxon>
        <taxon>Malpighiales</taxon>
        <taxon>Salicaceae</taxon>
        <taxon>Saliceae</taxon>
        <taxon>Salix</taxon>
    </lineage>
</organism>
<proteinExistence type="inferred from homology"/>
<comment type="subunit">
    <text evidence="10">Monomer.</text>
</comment>
<dbReference type="Pfam" id="PF05093">
    <property type="entry name" value="CIAPIN1"/>
    <property type="match status" value="1"/>
</dbReference>
<evidence type="ECO:0000256" key="4">
    <source>
        <dbReference type="ARBA" id="ARBA00022490"/>
    </source>
</evidence>
<dbReference type="EMBL" id="VDCV01000005">
    <property type="protein sequence ID" value="KAB5557356.1"/>
    <property type="molecule type" value="Genomic_DNA"/>
</dbReference>
<keyword evidence="6 10" id="KW-0479">Metal-binding</keyword>
<dbReference type="InterPro" id="IPR013216">
    <property type="entry name" value="Methyltransf_11"/>
</dbReference>
<evidence type="ECO:0000259" key="12">
    <source>
        <dbReference type="Pfam" id="PF05093"/>
    </source>
</evidence>
<evidence type="ECO:0000256" key="2">
    <source>
        <dbReference type="ARBA" id="ARBA00008169"/>
    </source>
</evidence>
<evidence type="ECO:0000256" key="6">
    <source>
        <dbReference type="ARBA" id="ARBA00022723"/>
    </source>
</evidence>
<comment type="similarity">
    <text evidence="2 10">Belongs to the anamorsin family.</text>
</comment>
<evidence type="ECO:0000256" key="11">
    <source>
        <dbReference type="SAM" id="Phobius"/>
    </source>
</evidence>
<evidence type="ECO:0000256" key="5">
    <source>
        <dbReference type="ARBA" id="ARBA00022714"/>
    </source>
</evidence>
<comment type="caution">
    <text evidence="14">The sequence shown here is derived from an EMBL/GenBank/DDBJ whole genome shotgun (WGS) entry which is preliminary data.</text>
</comment>
<gene>
    <name evidence="14" type="ORF">DKX38_008265</name>
</gene>
<feature type="domain" description="Anamorsin C-terminal" evidence="12">
    <location>
        <begin position="274"/>
        <end position="311"/>
    </location>
</feature>
<evidence type="ECO:0000256" key="9">
    <source>
        <dbReference type="ARBA" id="ARBA00023128"/>
    </source>
</evidence>
<dbReference type="AlphaFoldDB" id="A0A5N5MSR6"/>
<dbReference type="GO" id="GO:0009055">
    <property type="term" value="F:electron transfer activity"/>
    <property type="evidence" value="ECO:0007669"/>
    <property type="project" value="UniProtKB-UniRule"/>
</dbReference>
<keyword evidence="8 10" id="KW-0411">Iron-sulfur</keyword>
<dbReference type="GO" id="GO:0051537">
    <property type="term" value="F:2 iron, 2 sulfur cluster binding"/>
    <property type="evidence" value="ECO:0007669"/>
    <property type="project" value="UniProtKB-UniRule"/>
</dbReference>
<feature type="binding site" evidence="10">
    <location>
        <position position="284"/>
    </location>
    <ligand>
        <name>[4Fe-4S] cluster</name>
        <dbReference type="ChEBI" id="CHEBI:49883"/>
    </ligand>
</feature>
<dbReference type="PANTHER" id="PTHR13273:SF14">
    <property type="entry name" value="ANAMORSIN"/>
    <property type="match status" value="1"/>
</dbReference>
<dbReference type="Proteomes" id="UP000326939">
    <property type="component" value="Chromosome 5"/>
</dbReference>
<comment type="subcellular location">
    <subcellularLocation>
        <location evidence="10">Cytoplasm</location>
    </subcellularLocation>
    <subcellularLocation>
        <location evidence="10">Mitochondrion intermembrane space</location>
    </subcellularLocation>
</comment>
<dbReference type="GO" id="GO:0016226">
    <property type="term" value="P:iron-sulfur cluster assembly"/>
    <property type="evidence" value="ECO:0007669"/>
    <property type="project" value="UniProtKB-UniRule"/>
</dbReference>
<evidence type="ECO:0000256" key="7">
    <source>
        <dbReference type="ARBA" id="ARBA00023004"/>
    </source>
</evidence>
<evidence type="ECO:0000256" key="3">
    <source>
        <dbReference type="ARBA" id="ARBA00022485"/>
    </source>
</evidence>
<keyword evidence="11" id="KW-0812">Transmembrane</keyword>
<feature type="transmembrane region" description="Helical" evidence="11">
    <location>
        <begin position="57"/>
        <end position="79"/>
    </location>
</feature>
<dbReference type="InterPro" id="IPR046408">
    <property type="entry name" value="CIAPIN1"/>
</dbReference>
<name>A0A5N5MSR6_9ROSI</name>
<evidence type="ECO:0000313" key="14">
    <source>
        <dbReference type="EMBL" id="KAB5557356.1"/>
    </source>
</evidence>
<feature type="domain" description="Methyltransferase type 11" evidence="13">
    <location>
        <begin position="89"/>
        <end position="130"/>
    </location>
</feature>
<feature type="short sequence motif" description="Cx2C motif 2" evidence="10">
    <location>
        <begin position="292"/>
        <end position="295"/>
    </location>
</feature>
<dbReference type="PANTHER" id="PTHR13273">
    <property type="entry name" value="ANAMORSIN"/>
    <property type="match status" value="1"/>
</dbReference>
<feature type="binding site" evidence="10">
    <location>
        <position position="292"/>
    </location>
    <ligand>
        <name>[4Fe-4S] cluster</name>
        <dbReference type="ChEBI" id="CHEBI:49883"/>
    </ligand>
</feature>
<evidence type="ECO:0000256" key="8">
    <source>
        <dbReference type="ARBA" id="ARBA00023014"/>
    </source>
</evidence>
<evidence type="ECO:0000256" key="10">
    <source>
        <dbReference type="HAMAP-Rule" id="MF_03115"/>
    </source>
</evidence>
<evidence type="ECO:0000256" key="1">
    <source>
        <dbReference type="ARBA" id="ARBA00001966"/>
    </source>
</evidence>
<feature type="binding site" evidence="10">
    <location>
        <position position="254"/>
    </location>
    <ligand>
        <name>[2Fe-2S] cluster</name>
        <dbReference type="ChEBI" id="CHEBI:190135"/>
    </ligand>
</feature>
<dbReference type="Gene3D" id="3.40.50.150">
    <property type="entry name" value="Vaccinia Virus protein VP39"/>
    <property type="match status" value="1"/>
</dbReference>
<dbReference type="Pfam" id="PF08241">
    <property type="entry name" value="Methyltransf_11"/>
    <property type="match status" value="1"/>
</dbReference>
<comment type="function">
    <text evidence="10">Component of the cytosolic iron-sulfur (Fe-S) protein assembly (CIA) machinery. Required for the maturation of extramitochondrial Fe-S proteins. Part of an electron transfer chain functioning in an early step of cytosolic Fe-S biogenesis, facilitating the de novo assembly of a [4Fe-4S] cluster on the cytosolic Fe-S scaffold complex. Electrons are transferred from NADPH via a FAD- and FMN-containing diflavin oxidoreductase. Together with the diflavin oxidoreductase, also required for the assembly of the diferric tyrosyl radical cofactor of ribonucleotide reductase (RNR), probably by providing electrons for reduction during radical cofactor maturation in the catalytic small subunit.</text>
</comment>
<comment type="caution">
    <text evidence="10">Lacks conserved residue(s) required for the propagation of feature annotation.</text>
</comment>
<dbReference type="GO" id="GO:0051539">
    <property type="term" value="F:4 iron, 4 sulfur cluster binding"/>
    <property type="evidence" value="ECO:0007669"/>
    <property type="project" value="UniProtKB-KW"/>
</dbReference>
<keyword evidence="5 10" id="KW-0001">2Fe-2S</keyword>
<feature type="binding site" evidence="10">
    <location>
        <position position="251"/>
    </location>
    <ligand>
        <name>[2Fe-2S] cluster</name>
        <dbReference type="ChEBI" id="CHEBI:190135"/>
    </ligand>
</feature>